<evidence type="ECO:0000313" key="2">
    <source>
        <dbReference type="Proteomes" id="UP000784294"/>
    </source>
</evidence>
<dbReference type="EMBL" id="CAAALY010077764">
    <property type="protein sequence ID" value="VEL26041.1"/>
    <property type="molecule type" value="Genomic_DNA"/>
</dbReference>
<organism evidence="1 2">
    <name type="scientific">Protopolystoma xenopodis</name>
    <dbReference type="NCBI Taxonomy" id="117903"/>
    <lineage>
        <taxon>Eukaryota</taxon>
        <taxon>Metazoa</taxon>
        <taxon>Spiralia</taxon>
        <taxon>Lophotrochozoa</taxon>
        <taxon>Platyhelminthes</taxon>
        <taxon>Monogenea</taxon>
        <taxon>Polyopisthocotylea</taxon>
        <taxon>Polystomatidea</taxon>
        <taxon>Polystomatidae</taxon>
        <taxon>Protopolystoma</taxon>
    </lineage>
</organism>
<evidence type="ECO:0000313" key="1">
    <source>
        <dbReference type="EMBL" id="VEL26041.1"/>
    </source>
</evidence>
<reference evidence="1" key="1">
    <citation type="submission" date="2018-11" db="EMBL/GenBank/DDBJ databases">
        <authorList>
            <consortium name="Pathogen Informatics"/>
        </authorList>
    </citation>
    <scope>NUCLEOTIDE SEQUENCE</scope>
</reference>
<comment type="caution">
    <text evidence="1">The sequence shown here is derived from an EMBL/GenBank/DDBJ whole genome shotgun (WGS) entry which is preliminary data.</text>
</comment>
<accession>A0A3S5AV19</accession>
<dbReference type="SUPFAM" id="SSF52540">
    <property type="entry name" value="P-loop containing nucleoside triphosphate hydrolases"/>
    <property type="match status" value="1"/>
</dbReference>
<gene>
    <name evidence="1" type="ORF">PXEA_LOCUS19481</name>
</gene>
<dbReference type="Proteomes" id="UP000784294">
    <property type="component" value="Unassembled WGS sequence"/>
</dbReference>
<dbReference type="AlphaFoldDB" id="A0A3S5AV19"/>
<dbReference type="InterPro" id="IPR027417">
    <property type="entry name" value="P-loop_NTPase"/>
</dbReference>
<proteinExistence type="predicted"/>
<dbReference type="OrthoDB" id="6244131at2759"/>
<protein>
    <submittedName>
        <fullName evidence="1">Uncharacterized protein</fullName>
    </submittedName>
</protein>
<sequence length="183" mass="20348">MLKNKIPAHLQAEITCHLTSQLESKIGATGKPRQPTCLPVKAIQESKKYLKSTIGLSEIGDSYDPEIGASLSHESPLNKYKLAVPELHLDEALVRKEEDEKMIASTEVPPPYAESGHLEWSTKEMELSRYRETRIINSYLSGKSKSPCLLHGRAGSGKSSLLRWAISRFKVSSVNANVFLLFL</sequence>
<name>A0A3S5AV19_9PLAT</name>
<keyword evidence="2" id="KW-1185">Reference proteome</keyword>